<keyword evidence="6" id="KW-0406">Ion transport</keyword>
<evidence type="ECO:0000256" key="8">
    <source>
        <dbReference type="ARBA" id="ARBA00034708"/>
    </source>
</evidence>
<dbReference type="KEGG" id="swf:E3E12_00250"/>
<proteinExistence type="inferred from homology"/>
<keyword evidence="3" id="KW-1003">Cell membrane</keyword>
<dbReference type="PANTHER" id="PTHR33281:SF19">
    <property type="entry name" value="VOLTAGE-DEPENDENT ANION CHANNEL-FORMING PROTEIN YNEE"/>
    <property type="match status" value="1"/>
</dbReference>
<evidence type="ECO:0000256" key="9">
    <source>
        <dbReference type="SAM" id="Phobius"/>
    </source>
</evidence>
<dbReference type="InterPro" id="IPR044669">
    <property type="entry name" value="YneE/VCCN1/2-like"/>
</dbReference>
<evidence type="ECO:0000256" key="5">
    <source>
        <dbReference type="ARBA" id="ARBA00022989"/>
    </source>
</evidence>
<gene>
    <name evidence="10" type="ORF">E3E12_00250</name>
</gene>
<accession>A0A4Y6U6W3</accession>
<sequence length="291" mass="31580">MIIRHSHGFGILFRETLPTLALFTLWDVMVMVLYQLGHIAWLDQPALPMSLIGSALAIFLGIRNNAAYGRWWEARSLWGRLTNNCRNFGREAATLFNGAPELVRAMAAYPHYLAAALSRTPVDEGATALLPAAMRPRVEASLNKADAILYEIGLGLRRIAAQRGVDGAAHAGAENILSELANAQGGLERIANTPLPVQYALLPNIVTHLFCLLLPLSAVEPMGWFTPFGSSIIGVLFQMLDRSGSDLQEPFKPSPHALPMGVMAHTIETNLLQQVGQQARPVPPAVKGVLP</sequence>
<name>A0A4Y6U6W3_9PROT</name>
<dbReference type="AlphaFoldDB" id="A0A4Y6U6W3"/>
<dbReference type="GO" id="GO:0005886">
    <property type="term" value="C:plasma membrane"/>
    <property type="evidence" value="ECO:0007669"/>
    <property type="project" value="UniProtKB-SubCell"/>
</dbReference>
<evidence type="ECO:0000256" key="3">
    <source>
        <dbReference type="ARBA" id="ARBA00022475"/>
    </source>
</evidence>
<keyword evidence="7 9" id="KW-0472">Membrane</keyword>
<protein>
    <recommendedName>
        <fullName evidence="12">Bestrophin</fullName>
    </recommendedName>
</protein>
<dbReference type="PANTHER" id="PTHR33281">
    <property type="entry name" value="UPF0187 PROTEIN YNEE"/>
    <property type="match status" value="1"/>
</dbReference>
<evidence type="ECO:0000313" key="10">
    <source>
        <dbReference type="EMBL" id="QDH12894.1"/>
    </source>
</evidence>
<reference evidence="10 11" key="1">
    <citation type="submission" date="2019-03" db="EMBL/GenBank/DDBJ databases">
        <title>The complete genome sequence of Swingsia_sp. F3b2 LMG30590(T).</title>
        <authorList>
            <person name="Chua K.-O."/>
            <person name="Chan K.-G."/>
            <person name="See-Too W.-S."/>
        </authorList>
    </citation>
    <scope>NUCLEOTIDE SEQUENCE [LARGE SCALE GENOMIC DNA]</scope>
    <source>
        <strain evidence="10 11">F3b2</strain>
    </source>
</reference>
<evidence type="ECO:0000256" key="7">
    <source>
        <dbReference type="ARBA" id="ARBA00023136"/>
    </source>
</evidence>
<comment type="subcellular location">
    <subcellularLocation>
        <location evidence="1">Cell membrane</location>
        <topology evidence="1">Multi-pass membrane protein</topology>
    </subcellularLocation>
</comment>
<dbReference type="RefSeq" id="WP_141442536.1">
    <property type="nucleotide sequence ID" value="NZ_CP038231.1"/>
</dbReference>
<evidence type="ECO:0000256" key="2">
    <source>
        <dbReference type="ARBA" id="ARBA00022448"/>
    </source>
</evidence>
<dbReference type="Proteomes" id="UP000318709">
    <property type="component" value="Chromosome"/>
</dbReference>
<feature type="transmembrane region" description="Helical" evidence="9">
    <location>
        <begin position="20"/>
        <end position="41"/>
    </location>
</feature>
<evidence type="ECO:0000256" key="1">
    <source>
        <dbReference type="ARBA" id="ARBA00004651"/>
    </source>
</evidence>
<organism evidence="10 11">
    <name type="scientific">Formicincola oecophyllae</name>
    <dbReference type="NCBI Taxonomy" id="2558361"/>
    <lineage>
        <taxon>Bacteria</taxon>
        <taxon>Pseudomonadati</taxon>
        <taxon>Pseudomonadota</taxon>
        <taxon>Alphaproteobacteria</taxon>
        <taxon>Acetobacterales</taxon>
        <taxon>Acetobacteraceae</taxon>
        <taxon>Formicincola</taxon>
    </lineage>
</organism>
<evidence type="ECO:0000313" key="11">
    <source>
        <dbReference type="Proteomes" id="UP000318709"/>
    </source>
</evidence>
<evidence type="ECO:0000256" key="6">
    <source>
        <dbReference type="ARBA" id="ARBA00023065"/>
    </source>
</evidence>
<evidence type="ECO:0008006" key="12">
    <source>
        <dbReference type="Google" id="ProtNLM"/>
    </source>
</evidence>
<keyword evidence="5 9" id="KW-1133">Transmembrane helix</keyword>
<comment type="similarity">
    <text evidence="8">Belongs to the anion channel-forming bestrophin (TC 1.A.46) family.</text>
</comment>
<keyword evidence="4 9" id="KW-0812">Transmembrane</keyword>
<dbReference type="GO" id="GO:0005254">
    <property type="term" value="F:chloride channel activity"/>
    <property type="evidence" value="ECO:0007669"/>
    <property type="project" value="InterPro"/>
</dbReference>
<dbReference type="Pfam" id="PF25539">
    <property type="entry name" value="Bestrophin_2"/>
    <property type="match status" value="1"/>
</dbReference>
<dbReference type="OrthoDB" id="445589at2"/>
<dbReference type="EMBL" id="CP038231">
    <property type="protein sequence ID" value="QDH12894.1"/>
    <property type="molecule type" value="Genomic_DNA"/>
</dbReference>
<evidence type="ECO:0000256" key="4">
    <source>
        <dbReference type="ARBA" id="ARBA00022692"/>
    </source>
</evidence>
<keyword evidence="2" id="KW-0813">Transport</keyword>
<keyword evidence="11" id="KW-1185">Reference proteome</keyword>